<dbReference type="GO" id="GO:0003700">
    <property type="term" value="F:DNA-binding transcription factor activity"/>
    <property type="evidence" value="ECO:0007669"/>
    <property type="project" value="InterPro"/>
</dbReference>
<accession>A0A1I2E792</accession>
<dbReference type="Proteomes" id="UP000198855">
    <property type="component" value="Unassembled WGS sequence"/>
</dbReference>
<keyword evidence="3 6" id="KW-0238">DNA-binding</keyword>
<name>A0A1I2E792_9BACL</name>
<evidence type="ECO:0000256" key="1">
    <source>
        <dbReference type="ARBA" id="ARBA00009437"/>
    </source>
</evidence>
<evidence type="ECO:0000313" key="6">
    <source>
        <dbReference type="EMBL" id="SFE88577.1"/>
    </source>
</evidence>
<dbReference type="OrthoDB" id="9803735at2"/>
<dbReference type="RefSeq" id="WP_091188604.1">
    <property type="nucleotide sequence ID" value="NZ_FOMT01000004.1"/>
</dbReference>
<reference evidence="7" key="1">
    <citation type="submission" date="2016-10" db="EMBL/GenBank/DDBJ databases">
        <authorList>
            <person name="Varghese N."/>
            <person name="Submissions S."/>
        </authorList>
    </citation>
    <scope>NUCLEOTIDE SEQUENCE [LARGE SCALE GENOMIC DNA]</scope>
    <source>
        <strain evidence="7">CGMCC 1.10784</strain>
    </source>
</reference>
<dbReference type="SUPFAM" id="SSF46785">
    <property type="entry name" value="Winged helix' DNA-binding domain"/>
    <property type="match status" value="1"/>
</dbReference>
<evidence type="ECO:0000313" key="7">
    <source>
        <dbReference type="Proteomes" id="UP000198855"/>
    </source>
</evidence>
<keyword evidence="2" id="KW-0805">Transcription regulation</keyword>
<proteinExistence type="inferred from homology"/>
<dbReference type="PRINTS" id="PR00039">
    <property type="entry name" value="HTHLYSR"/>
</dbReference>
<sequence>MDSSQLEAFIAIAQILNFTKAAEHLHISQSAITARIKALEAAVGKELFQRDNRNVSLTRAGIAFYPYAERMLRLFEESKLTLSDSFEQSLVLSGPGSVWHYWYLPRILAFRRDNPQVAVKFLSNIDPGYMIRDLLLDGMVHLSIKFDPPEHPKVIRQLLFEDEILLVSRQPRARKVEKEDFRSADYCHNVWGSSFPEWFAELVGPGYVPALETDHSTIMLTILLQGEGFGFLPRSIAQPHLDSHSLFELPCAFDMPSIRAYATYLTDQQHQGSVQLGLKLLGLS</sequence>
<keyword evidence="7" id="KW-1185">Reference proteome</keyword>
<dbReference type="SUPFAM" id="SSF53850">
    <property type="entry name" value="Periplasmic binding protein-like II"/>
    <property type="match status" value="1"/>
</dbReference>
<dbReference type="FunFam" id="1.10.10.10:FF:000001">
    <property type="entry name" value="LysR family transcriptional regulator"/>
    <property type="match status" value="1"/>
</dbReference>
<dbReference type="AlphaFoldDB" id="A0A1I2E792"/>
<comment type="similarity">
    <text evidence="1">Belongs to the LysR transcriptional regulatory family.</text>
</comment>
<feature type="domain" description="HTH lysR-type" evidence="5">
    <location>
        <begin position="1"/>
        <end position="58"/>
    </location>
</feature>
<dbReference type="InterPro" id="IPR036388">
    <property type="entry name" value="WH-like_DNA-bd_sf"/>
</dbReference>
<dbReference type="Gene3D" id="3.40.190.290">
    <property type="match status" value="1"/>
</dbReference>
<keyword evidence="4" id="KW-0804">Transcription</keyword>
<dbReference type="Pfam" id="PF00126">
    <property type="entry name" value="HTH_1"/>
    <property type="match status" value="1"/>
</dbReference>
<protein>
    <submittedName>
        <fullName evidence="6">DNA-binding transcriptional regulator, LysR family</fullName>
    </submittedName>
</protein>
<dbReference type="GO" id="GO:0000976">
    <property type="term" value="F:transcription cis-regulatory region binding"/>
    <property type="evidence" value="ECO:0007669"/>
    <property type="project" value="TreeGrafter"/>
</dbReference>
<dbReference type="InterPro" id="IPR000847">
    <property type="entry name" value="LysR_HTH_N"/>
</dbReference>
<dbReference type="STRING" id="1045775.SAMN05216378_4455"/>
<evidence type="ECO:0000256" key="4">
    <source>
        <dbReference type="ARBA" id="ARBA00023163"/>
    </source>
</evidence>
<organism evidence="6 7">
    <name type="scientific">Paenibacillus catalpae</name>
    <dbReference type="NCBI Taxonomy" id="1045775"/>
    <lineage>
        <taxon>Bacteria</taxon>
        <taxon>Bacillati</taxon>
        <taxon>Bacillota</taxon>
        <taxon>Bacilli</taxon>
        <taxon>Bacillales</taxon>
        <taxon>Paenibacillaceae</taxon>
        <taxon>Paenibacillus</taxon>
    </lineage>
</organism>
<dbReference type="PROSITE" id="PS50931">
    <property type="entry name" value="HTH_LYSR"/>
    <property type="match status" value="1"/>
</dbReference>
<dbReference type="InterPro" id="IPR036390">
    <property type="entry name" value="WH_DNA-bd_sf"/>
</dbReference>
<dbReference type="InterPro" id="IPR005119">
    <property type="entry name" value="LysR_subst-bd"/>
</dbReference>
<dbReference type="EMBL" id="FOMT01000004">
    <property type="protein sequence ID" value="SFE88577.1"/>
    <property type="molecule type" value="Genomic_DNA"/>
</dbReference>
<dbReference type="CDD" id="cd05466">
    <property type="entry name" value="PBP2_LTTR_substrate"/>
    <property type="match status" value="1"/>
</dbReference>
<evidence type="ECO:0000256" key="3">
    <source>
        <dbReference type="ARBA" id="ARBA00023125"/>
    </source>
</evidence>
<gene>
    <name evidence="6" type="ORF">SAMN05216378_4455</name>
</gene>
<evidence type="ECO:0000256" key="2">
    <source>
        <dbReference type="ARBA" id="ARBA00023015"/>
    </source>
</evidence>
<evidence type="ECO:0000259" key="5">
    <source>
        <dbReference type="PROSITE" id="PS50931"/>
    </source>
</evidence>
<dbReference type="PANTHER" id="PTHR30126">
    <property type="entry name" value="HTH-TYPE TRANSCRIPTIONAL REGULATOR"/>
    <property type="match status" value="1"/>
</dbReference>
<dbReference type="Gene3D" id="1.10.10.10">
    <property type="entry name" value="Winged helix-like DNA-binding domain superfamily/Winged helix DNA-binding domain"/>
    <property type="match status" value="1"/>
</dbReference>
<dbReference type="Pfam" id="PF03466">
    <property type="entry name" value="LysR_substrate"/>
    <property type="match status" value="1"/>
</dbReference>
<dbReference type="PANTHER" id="PTHR30126:SF40">
    <property type="entry name" value="HTH-TYPE TRANSCRIPTIONAL REGULATOR GLTR"/>
    <property type="match status" value="1"/>
</dbReference>